<dbReference type="SMART" id="SM01100">
    <property type="entry name" value="CRAL_TRIO_N"/>
    <property type="match status" value="1"/>
</dbReference>
<dbReference type="PROSITE" id="PS50191">
    <property type="entry name" value="CRAL_TRIO"/>
    <property type="match status" value="1"/>
</dbReference>
<organism evidence="2 3">
    <name type="scientific">Cimex lectularius</name>
    <name type="common">Bed bug</name>
    <name type="synonym">Acanthia lectularia</name>
    <dbReference type="NCBI Taxonomy" id="79782"/>
    <lineage>
        <taxon>Eukaryota</taxon>
        <taxon>Metazoa</taxon>
        <taxon>Ecdysozoa</taxon>
        <taxon>Arthropoda</taxon>
        <taxon>Hexapoda</taxon>
        <taxon>Insecta</taxon>
        <taxon>Pterygota</taxon>
        <taxon>Neoptera</taxon>
        <taxon>Paraneoptera</taxon>
        <taxon>Hemiptera</taxon>
        <taxon>Heteroptera</taxon>
        <taxon>Panheteroptera</taxon>
        <taxon>Cimicomorpha</taxon>
        <taxon>Cimicidae</taxon>
        <taxon>Cimex</taxon>
    </lineage>
</organism>
<dbReference type="InterPro" id="IPR001251">
    <property type="entry name" value="CRAL-TRIO_dom"/>
</dbReference>
<dbReference type="KEGG" id="clec:106669551"/>
<dbReference type="RefSeq" id="XP_014254578.1">
    <property type="nucleotide sequence ID" value="XM_014399092.2"/>
</dbReference>
<feature type="domain" description="CRAL-TRIO" evidence="1">
    <location>
        <begin position="90"/>
        <end position="255"/>
    </location>
</feature>
<dbReference type="SUPFAM" id="SSF46938">
    <property type="entry name" value="CRAL/TRIO N-terminal domain"/>
    <property type="match status" value="1"/>
</dbReference>
<dbReference type="OrthoDB" id="6682367at2759"/>
<dbReference type="PANTHER" id="PTHR10174:SF224">
    <property type="entry name" value="RETINOL-BINDING PROTEIN PINTA"/>
    <property type="match status" value="1"/>
</dbReference>
<dbReference type="PANTHER" id="PTHR10174">
    <property type="entry name" value="ALPHA-TOCOPHEROL TRANSFER PROTEIN-RELATED"/>
    <property type="match status" value="1"/>
</dbReference>
<evidence type="ECO:0000313" key="3">
    <source>
        <dbReference type="Proteomes" id="UP000494040"/>
    </source>
</evidence>
<dbReference type="Gene3D" id="1.20.5.1200">
    <property type="entry name" value="Alpha-tocopherol transfer"/>
    <property type="match status" value="1"/>
</dbReference>
<accession>A0A8I6RZP0</accession>
<dbReference type="GO" id="GO:0016020">
    <property type="term" value="C:membrane"/>
    <property type="evidence" value="ECO:0007669"/>
    <property type="project" value="TreeGrafter"/>
</dbReference>
<dbReference type="EnsemblMetazoa" id="XM_014399092.2">
    <property type="protein sequence ID" value="XP_014254578.1"/>
    <property type="gene ID" value="LOC106669551"/>
</dbReference>
<evidence type="ECO:0000259" key="1">
    <source>
        <dbReference type="PROSITE" id="PS50191"/>
    </source>
</evidence>
<dbReference type="Gene3D" id="3.40.525.10">
    <property type="entry name" value="CRAL-TRIO lipid binding domain"/>
    <property type="match status" value="1"/>
</dbReference>
<dbReference type="OMA" id="CARGIVA"/>
<dbReference type="InterPro" id="IPR011074">
    <property type="entry name" value="CRAL/TRIO_N_dom"/>
</dbReference>
<evidence type="ECO:0000313" key="2">
    <source>
        <dbReference type="EnsemblMetazoa" id="XP_014254578.1"/>
    </source>
</evidence>
<keyword evidence="3" id="KW-1185">Reference proteome</keyword>
<sequence length="275" mass="32217">MERVKINENDLKYCADRLNESPEKLELYLAQMRDFLKGKEELRAKTDDYNLIRFLRAAKYDIEKAKKKISCYYKFRNECDAWFKDRNPNLNDISALLEIGLFLPVLQRDSKGRCIIIVRSVKHDPKVHSIDSVFKVGFMVLDLLFDKFEDTSVYGVKVIFDLDGVCLGHAQQLSISIIKRAVHSWQECYPVRVKSLDWVNTPTYINVVLNIFRSFMNQKLKKRVYVHGKDTSKLYERFERGILPEEYGGEGGKLDALIAFWRDAVMNNKDWYSTS</sequence>
<protein>
    <recommendedName>
        <fullName evidence="1">CRAL-TRIO domain-containing protein</fullName>
    </recommendedName>
</protein>
<name>A0A8I6RZP0_CIMLE</name>
<dbReference type="GO" id="GO:1902936">
    <property type="term" value="F:phosphatidylinositol bisphosphate binding"/>
    <property type="evidence" value="ECO:0007669"/>
    <property type="project" value="TreeGrafter"/>
</dbReference>
<dbReference type="SMART" id="SM00516">
    <property type="entry name" value="SEC14"/>
    <property type="match status" value="1"/>
</dbReference>
<dbReference type="Gene3D" id="1.10.8.20">
    <property type="entry name" value="N-terminal domain of phosphatidylinositol transfer protein sec14p"/>
    <property type="match status" value="1"/>
</dbReference>
<dbReference type="SUPFAM" id="SSF52087">
    <property type="entry name" value="CRAL/TRIO domain"/>
    <property type="match status" value="1"/>
</dbReference>
<dbReference type="InterPro" id="IPR036273">
    <property type="entry name" value="CRAL/TRIO_N_dom_sf"/>
</dbReference>
<dbReference type="InterPro" id="IPR036865">
    <property type="entry name" value="CRAL-TRIO_dom_sf"/>
</dbReference>
<dbReference type="AlphaFoldDB" id="A0A8I6RZP0"/>
<reference evidence="2" key="1">
    <citation type="submission" date="2022-01" db="UniProtKB">
        <authorList>
            <consortium name="EnsemblMetazoa"/>
        </authorList>
    </citation>
    <scope>IDENTIFICATION</scope>
</reference>
<dbReference type="PRINTS" id="PR00180">
    <property type="entry name" value="CRETINALDHBP"/>
</dbReference>
<proteinExistence type="predicted"/>
<dbReference type="Pfam" id="PF00650">
    <property type="entry name" value="CRAL_TRIO"/>
    <property type="match status" value="1"/>
</dbReference>
<dbReference type="Proteomes" id="UP000494040">
    <property type="component" value="Unassembled WGS sequence"/>
</dbReference>
<dbReference type="CDD" id="cd00170">
    <property type="entry name" value="SEC14"/>
    <property type="match status" value="1"/>
</dbReference>
<dbReference type="GeneID" id="106669551"/>